<feature type="compositionally biased region" description="Polar residues" evidence="1">
    <location>
        <begin position="9"/>
        <end position="42"/>
    </location>
</feature>
<evidence type="ECO:0000313" key="2">
    <source>
        <dbReference type="EMBL" id="TPW36065.1"/>
    </source>
</evidence>
<organism evidence="2 3">
    <name type="scientific">Oecophyllibacter saccharovorans</name>
    <dbReference type="NCBI Taxonomy" id="2558360"/>
    <lineage>
        <taxon>Bacteria</taxon>
        <taxon>Pseudomonadati</taxon>
        <taxon>Pseudomonadota</taxon>
        <taxon>Alphaproteobacteria</taxon>
        <taxon>Acetobacterales</taxon>
        <taxon>Acetobacteraceae</taxon>
        <taxon>Oecophyllibacter</taxon>
    </lineage>
</organism>
<evidence type="ECO:0000313" key="3">
    <source>
        <dbReference type="Proteomes" id="UP000315037"/>
    </source>
</evidence>
<gene>
    <name evidence="2" type="ORF">E3202_03980</name>
</gene>
<name>A0A506URT7_9PROT</name>
<accession>A0A506URT7</accession>
<dbReference type="AlphaFoldDB" id="A0A506URT7"/>
<comment type="caution">
    <text evidence="2">The sequence shown here is derived from an EMBL/GenBank/DDBJ whole genome shotgun (WGS) entry which is preliminary data.</text>
</comment>
<dbReference type="EMBL" id="SORZ01000001">
    <property type="protein sequence ID" value="TPW36065.1"/>
    <property type="molecule type" value="Genomic_DNA"/>
</dbReference>
<reference evidence="2 3" key="1">
    <citation type="submission" date="2019-03" db="EMBL/GenBank/DDBJ databases">
        <title>The complete genome sequence of Neokomagataea sp. Jb2 NBRC113641.</title>
        <authorList>
            <person name="Chua K.-O."/>
            <person name="Chan K.-G."/>
            <person name="See-Too W.-S."/>
        </authorList>
    </citation>
    <scope>NUCLEOTIDE SEQUENCE [LARGE SCALE GENOMIC DNA]</scope>
    <source>
        <strain evidence="2 3">Jb2</strain>
    </source>
</reference>
<protein>
    <submittedName>
        <fullName evidence="2">Uncharacterized protein</fullName>
    </submittedName>
</protein>
<dbReference type="RefSeq" id="WP_165600413.1">
    <property type="nucleotide sequence ID" value="NZ_SORZ01000001.1"/>
</dbReference>
<feature type="compositionally biased region" description="Basic and acidic residues" evidence="1">
    <location>
        <begin position="45"/>
        <end position="61"/>
    </location>
</feature>
<keyword evidence="3" id="KW-1185">Reference proteome</keyword>
<proteinExistence type="predicted"/>
<dbReference type="Proteomes" id="UP000315037">
    <property type="component" value="Unassembled WGS sequence"/>
</dbReference>
<feature type="compositionally biased region" description="Low complexity" evidence="1">
    <location>
        <begin position="84"/>
        <end position="110"/>
    </location>
</feature>
<evidence type="ECO:0000256" key="1">
    <source>
        <dbReference type="SAM" id="MobiDB-lite"/>
    </source>
</evidence>
<feature type="region of interest" description="Disordered" evidence="1">
    <location>
        <begin position="1"/>
        <end position="110"/>
    </location>
</feature>
<sequence length="110" mass="11701">MENKGSPHAASSQVLTGQGTSEHAQNRTPISSPVSAGSSQPRLTAKAERDRQARLEREARALRANLARRKRQQRDMARQGSQLRQARGQSAAGPAAEAATCASPEPEATS</sequence>